<dbReference type="CDD" id="cd06849">
    <property type="entry name" value="lipoyl_domain"/>
    <property type="match status" value="1"/>
</dbReference>
<feature type="compositionally biased region" description="Polar residues" evidence="13">
    <location>
        <begin position="130"/>
        <end position="141"/>
    </location>
</feature>
<reference evidence="16 17" key="1">
    <citation type="submission" date="2020-02" db="EMBL/GenBank/DDBJ databases">
        <authorList>
            <person name="Zheng R.K."/>
            <person name="Sun C.M."/>
        </authorList>
    </citation>
    <scope>NUCLEOTIDE SEQUENCE [LARGE SCALE GENOMIC DNA]</scope>
    <source>
        <strain evidence="17">rifampicinis</strain>
    </source>
</reference>
<organism evidence="16 17">
    <name type="scientific">Phototrophicus methaneseepsis</name>
    <dbReference type="NCBI Taxonomy" id="2710758"/>
    <lineage>
        <taxon>Bacteria</taxon>
        <taxon>Bacillati</taxon>
        <taxon>Chloroflexota</taxon>
        <taxon>Candidatus Thermofontia</taxon>
        <taxon>Phototrophicales</taxon>
        <taxon>Phototrophicaceae</taxon>
        <taxon>Phototrophicus</taxon>
    </lineage>
</organism>
<feature type="compositionally biased region" description="Low complexity" evidence="13">
    <location>
        <begin position="158"/>
        <end position="178"/>
    </location>
</feature>
<evidence type="ECO:0000256" key="12">
    <source>
        <dbReference type="RuleBase" id="RU361138"/>
    </source>
</evidence>
<dbReference type="Gene3D" id="2.40.50.100">
    <property type="match status" value="1"/>
</dbReference>
<dbReference type="InterPro" id="IPR036625">
    <property type="entry name" value="E3-bd_dom_sf"/>
</dbReference>
<comment type="cofactor">
    <cofactor evidence="12">
        <name>(R)-lipoate</name>
        <dbReference type="ChEBI" id="CHEBI:83088"/>
    </cofactor>
    <text evidence="12">Binds 1 lipoyl cofactor covalently.</text>
</comment>
<keyword evidence="17" id="KW-1185">Reference proteome</keyword>
<dbReference type="Pfam" id="PF00198">
    <property type="entry name" value="2-oxoacid_dh"/>
    <property type="match status" value="1"/>
</dbReference>
<protein>
    <recommendedName>
        <fullName evidence="6 12">Dihydrolipoyllysine-residue succinyltransferase component of 2-oxoglutarate dehydrogenase complex</fullName>
        <ecNumber evidence="5 12">2.3.1.61</ecNumber>
    </recommendedName>
    <alternativeName>
        <fullName evidence="12">2-oxoglutarate dehydrogenase complex component E2</fullName>
    </alternativeName>
</protein>
<dbReference type="GO" id="GO:0004149">
    <property type="term" value="F:dihydrolipoyllysine-residue succinyltransferase activity"/>
    <property type="evidence" value="ECO:0007669"/>
    <property type="project" value="UniProtKB-UniRule"/>
</dbReference>
<dbReference type="EMBL" id="CP062983">
    <property type="protein sequence ID" value="QPC81379.1"/>
    <property type="molecule type" value="Genomic_DNA"/>
</dbReference>
<evidence type="ECO:0000256" key="11">
    <source>
        <dbReference type="ARBA" id="ARBA00052761"/>
    </source>
</evidence>
<evidence type="ECO:0000256" key="10">
    <source>
        <dbReference type="ARBA" id="ARBA00023315"/>
    </source>
</evidence>
<dbReference type="SUPFAM" id="SSF52777">
    <property type="entry name" value="CoA-dependent acyltransferases"/>
    <property type="match status" value="1"/>
</dbReference>
<keyword evidence="7 12" id="KW-0816">Tricarboxylic acid cycle</keyword>
<dbReference type="Gene3D" id="3.30.559.10">
    <property type="entry name" value="Chloramphenicol acetyltransferase-like domain"/>
    <property type="match status" value="1"/>
</dbReference>
<dbReference type="KEGG" id="pmet:G4Y79_16970"/>
<evidence type="ECO:0000256" key="2">
    <source>
        <dbReference type="ARBA" id="ARBA00005145"/>
    </source>
</evidence>
<evidence type="ECO:0000256" key="6">
    <source>
        <dbReference type="ARBA" id="ARBA00019511"/>
    </source>
</evidence>
<dbReference type="Proteomes" id="UP000594468">
    <property type="component" value="Chromosome"/>
</dbReference>
<dbReference type="Gene3D" id="4.10.320.10">
    <property type="entry name" value="E3-binding domain"/>
    <property type="match status" value="1"/>
</dbReference>
<dbReference type="GO" id="GO:0045252">
    <property type="term" value="C:oxoglutarate dehydrogenase complex"/>
    <property type="evidence" value="ECO:0007669"/>
    <property type="project" value="UniProtKB-UniRule"/>
</dbReference>
<sequence>MATVEVKVPELSESVVEATVGEWLVGEGDAVEAGQVLVVLETDKVNLEVVADGSGTLKEIRAQEGDDVGAHAVLGVIDGEGIAADAPAEEAPASEATSQPEAAPVPSEPASATPQKATPVAERAAAAHNVNLSDVSPSNGKRVTKQDVLSAVSKPSETGTRAPAPTPASAGAAGTQPTIVIGDRHEREVREKLSRRRRTIARNLVNAQQTAAMLTTFNEIDMGAVMDLRKKRKEAFKEKFGVGLGLNSFFVKAVVGALKAFPLLNAEIDGDEVIRKNYYDIGIAVGSEEGLVVPVIRDADRLGFAAIEDQVRGFVQQIQEKSLPIDALLGGTFTITNGGIFGSMMSTPILNYPQVGILGLHGIKDRPVVIDGEIVIRPMMYVALTYDHRIVDGREAVQFLVKIKELIEDPEALLLEG</sequence>
<dbReference type="Pfam" id="PF02817">
    <property type="entry name" value="E3_binding"/>
    <property type="match status" value="1"/>
</dbReference>
<dbReference type="GO" id="GO:0006099">
    <property type="term" value="P:tricarboxylic acid cycle"/>
    <property type="evidence" value="ECO:0007669"/>
    <property type="project" value="UniProtKB-UniRule"/>
</dbReference>
<evidence type="ECO:0000256" key="1">
    <source>
        <dbReference type="ARBA" id="ARBA00004052"/>
    </source>
</evidence>
<evidence type="ECO:0000313" key="16">
    <source>
        <dbReference type="EMBL" id="QPC81379.1"/>
    </source>
</evidence>
<comment type="catalytic activity">
    <reaction evidence="11 12">
        <text>N(6)-[(R)-dihydrolipoyl]-L-lysyl-[protein] + succinyl-CoA = N(6)-[(R)-S(8)-succinyldihydrolipoyl]-L-lysyl-[protein] + CoA</text>
        <dbReference type="Rhea" id="RHEA:15213"/>
        <dbReference type="Rhea" id="RHEA-COMP:10475"/>
        <dbReference type="Rhea" id="RHEA-COMP:20092"/>
        <dbReference type="ChEBI" id="CHEBI:57287"/>
        <dbReference type="ChEBI" id="CHEBI:57292"/>
        <dbReference type="ChEBI" id="CHEBI:83100"/>
        <dbReference type="ChEBI" id="CHEBI:83120"/>
        <dbReference type="EC" id="2.3.1.61"/>
    </reaction>
</comment>
<dbReference type="EC" id="2.3.1.61" evidence="5 12"/>
<dbReference type="PANTHER" id="PTHR43416">
    <property type="entry name" value="DIHYDROLIPOYLLYSINE-RESIDUE SUCCINYLTRANSFERASE COMPONENT OF 2-OXOGLUTARATE DEHYDROGENASE COMPLEX, MITOCHONDRIAL-RELATED"/>
    <property type="match status" value="1"/>
</dbReference>
<comment type="pathway">
    <text evidence="2 12">Amino-acid degradation; L-lysine degradation via saccharopine pathway; glutaryl-CoA from L-lysine: step 6/6.</text>
</comment>
<dbReference type="InterPro" id="IPR050537">
    <property type="entry name" value="2-oxoacid_dehydrogenase"/>
</dbReference>
<keyword evidence="9 12" id="KW-0450">Lipoyl</keyword>
<feature type="domain" description="Peripheral subunit-binding (PSBD)" evidence="15">
    <location>
        <begin position="116"/>
        <end position="152"/>
    </location>
</feature>
<evidence type="ECO:0000256" key="13">
    <source>
        <dbReference type="SAM" id="MobiDB-lite"/>
    </source>
</evidence>
<evidence type="ECO:0000313" key="17">
    <source>
        <dbReference type="Proteomes" id="UP000594468"/>
    </source>
</evidence>
<dbReference type="SUPFAM" id="SSF51230">
    <property type="entry name" value="Single hybrid motif"/>
    <property type="match status" value="1"/>
</dbReference>
<dbReference type="NCBIfam" id="TIGR01347">
    <property type="entry name" value="sucB"/>
    <property type="match status" value="1"/>
</dbReference>
<keyword evidence="8 12" id="KW-0808">Transferase</keyword>
<dbReference type="RefSeq" id="WP_195169452.1">
    <property type="nucleotide sequence ID" value="NZ_CP062983.1"/>
</dbReference>
<dbReference type="PROSITE" id="PS50968">
    <property type="entry name" value="BIOTINYL_LIPOYL"/>
    <property type="match status" value="1"/>
</dbReference>
<dbReference type="GO" id="GO:0005829">
    <property type="term" value="C:cytosol"/>
    <property type="evidence" value="ECO:0007669"/>
    <property type="project" value="TreeGrafter"/>
</dbReference>
<evidence type="ECO:0000259" key="14">
    <source>
        <dbReference type="PROSITE" id="PS50968"/>
    </source>
</evidence>
<dbReference type="InterPro" id="IPR023213">
    <property type="entry name" value="CAT-like_dom_sf"/>
</dbReference>
<dbReference type="InterPro" id="IPR006255">
    <property type="entry name" value="SucB"/>
</dbReference>
<dbReference type="InterPro" id="IPR003016">
    <property type="entry name" value="2-oxoA_DH_lipoyl-BS"/>
</dbReference>
<dbReference type="Pfam" id="PF00364">
    <property type="entry name" value="Biotin_lipoyl"/>
    <property type="match status" value="1"/>
</dbReference>
<dbReference type="InterPro" id="IPR011053">
    <property type="entry name" value="Single_hybrid_motif"/>
</dbReference>
<evidence type="ECO:0000256" key="9">
    <source>
        <dbReference type="ARBA" id="ARBA00022823"/>
    </source>
</evidence>
<name>A0A7S8E6S9_9CHLR</name>
<accession>A0A7S8E6S9</accession>
<dbReference type="InterPro" id="IPR000089">
    <property type="entry name" value="Biotin_lipoyl"/>
</dbReference>
<evidence type="ECO:0000256" key="4">
    <source>
        <dbReference type="ARBA" id="ARBA00011666"/>
    </source>
</evidence>
<evidence type="ECO:0000256" key="3">
    <source>
        <dbReference type="ARBA" id="ARBA00007317"/>
    </source>
</evidence>
<evidence type="ECO:0000256" key="5">
    <source>
        <dbReference type="ARBA" id="ARBA00012945"/>
    </source>
</evidence>
<dbReference type="UniPathway" id="UPA00868">
    <property type="reaction ID" value="UER00840"/>
</dbReference>
<evidence type="ECO:0000256" key="8">
    <source>
        <dbReference type="ARBA" id="ARBA00022679"/>
    </source>
</evidence>
<dbReference type="InterPro" id="IPR004167">
    <property type="entry name" value="PSBD"/>
</dbReference>
<dbReference type="PANTHER" id="PTHR43416:SF5">
    <property type="entry name" value="DIHYDROLIPOYLLYSINE-RESIDUE SUCCINYLTRANSFERASE COMPONENT OF 2-OXOGLUTARATE DEHYDROGENASE COMPLEX, MITOCHONDRIAL"/>
    <property type="match status" value="1"/>
</dbReference>
<dbReference type="PROSITE" id="PS51826">
    <property type="entry name" value="PSBD"/>
    <property type="match status" value="1"/>
</dbReference>
<feature type="compositionally biased region" description="Low complexity" evidence="13">
    <location>
        <begin position="86"/>
        <end position="112"/>
    </location>
</feature>
<comment type="subunit">
    <text evidence="4">Forms a 24-polypeptide structural core with octahedral symmetry. Part of the 2-oxoglutarate dehydrogenase (OGDH) complex composed of E1 (2-oxoglutarate dehydrogenase), E2 (dihydrolipoamide succinyltransferase) and E3 (dihydrolipoamide dehydrogenase); the complex contains multiple copies of the three enzymatic components (E1, E2 and E3).</text>
</comment>
<gene>
    <name evidence="16" type="primary">odhB</name>
    <name evidence="16" type="ORF">G4Y79_16970</name>
</gene>
<comment type="function">
    <text evidence="1 12">E2 component of the 2-oxoglutarate dehydrogenase (OGDH) complex which catalyzes the second step in the conversion of 2-oxoglutarate to succinyl-CoA and CO(2).</text>
</comment>
<dbReference type="NCBIfam" id="NF004309">
    <property type="entry name" value="PRK05704.1"/>
    <property type="match status" value="1"/>
</dbReference>
<comment type="similarity">
    <text evidence="3 12">Belongs to the 2-oxoacid dehydrogenase family.</text>
</comment>
<feature type="domain" description="Lipoyl-binding" evidence="14">
    <location>
        <begin position="3"/>
        <end position="78"/>
    </location>
</feature>
<evidence type="ECO:0000256" key="7">
    <source>
        <dbReference type="ARBA" id="ARBA00022532"/>
    </source>
</evidence>
<dbReference type="GO" id="GO:0033512">
    <property type="term" value="P:L-lysine catabolic process to acetyl-CoA via saccharopine"/>
    <property type="evidence" value="ECO:0007669"/>
    <property type="project" value="UniProtKB-UniRule"/>
</dbReference>
<feature type="region of interest" description="Disordered" evidence="13">
    <location>
        <begin position="86"/>
        <end position="179"/>
    </location>
</feature>
<evidence type="ECO:0000259" key="15">
    <source>
        <dbReference type="PROSITE" id="PS51826"/>
    </source>
</evidence>
<dbReference type="PROSITE" id="PS00189">
    <property type="entry name" value="LIPOYL"/>
    <property type="match status" value="1"/>
</dbReference>
<keyword evidence="10 12" id="KW-0012">Acyltransferase</keyword>
<dbReference type="AlphaFoldDB" id="A0A7S8E6S9"/>
<proteinExistence type="inferred from homology"/>
<dbReference type="InterPro" id="IPR001078">
    <property type="entry name" value="2-oxoacid_DH_actylTfrase"/>
</dbReference>